<dbReference type="EMBL" id="GBRH01272532">
    <property type="protein sequence ID" value="JAD25363.1"/>
    <property type="molecule type" value="Transcribed_RNA"/>
</dbReference>
<proteinExistence type="predicted"/>
<protein>
    <submittedName>
        <fullName evidence="1">Uncharacterized protein</fullName>
    </submittedName>
</protein>
<organism evidence="1">
    <name type="scientific">Arundo donax</name>
    <name type="common">Giant reed</name>
    <name type="synonym">Donax arundinaceus</name>
    <dbReference type="NCBI Taxonomy" id="35708"/>
    <lineage>
        <taxon>Eukaryota</taxon>
        <taxon>Viridiplantae</taxon>
        <taxon>Streptophyta</taxon>
        <taxon>Embryophyta</taxon>
        <taxon>Tracheophyta</taxon>
        <taxon>Spermatophyta</taxon>
        <taxon>Magnoliopsida</taxon>
        <taxon>Liliopsida</taxon>
        <taxon>Poales</taxon>
        <taxon>Poaceae</taxon>
        <taxon>PACMAD clade</taxon>
        <taxon>Arundinoideae</taxon>
        <taxon>Arundineae</taxon>
        <taxon>Arundo</taxon>
    </lineage>
</organism>
<accession>A0A0A8YIM5</accession>
<reference evidence="1" key="2">
    <citation type="journal article" date="2015" name="Data Brief">
        <title>Shoot transcriptome of the giant reed, Arundo donax.</title>
        <authorList>
            <person name="Barrero R.A."/>
            <person name="Guerrero F.D."/>
            <person name="Moolhuijzen P."/>
            <person name="Goolsby J.A."/>
            <person name="Tidwell J."/>
            <person name="Bellgard S.E."/>
            <person name="Bellgard M.I."/>
        </authorList>
    </citation>
    <scope>NUCLEOTIDE SEQUENCE</scope>
    <source>
        <tissue evidence="1">Shoot tissue taken approximately 20 cm above the soil surface</tissue>
    </source>
</reference>
<sequence length="15" mass="1774">MDDIKTTKRVRIKGI</sequence>
<reference evidence="1" key="1">
    <citation type="submission" date="2014-09" db="EMBL/GenBank/DDBJ databases">
        <authorList>
            <person name="Magalhaes I.L.F."/>
            <person name="Oliveira U."/>
            <person name="Santos F.R."/>
            <person name="Vidigal T.H.D.A."/>
            <person name="Brescovit A.D."/>
            <person name="Santos A.J."/>
        </authorList>
    </citation>
    <scope>NUCLEOTIDE SEQUENCE</scope>
    <source>
        <tissue evidence="1">Shoot tissue taken approximately 20 cm above the soil surface</tissue>
    </source>
</reference>
<name>A0A0A8YIM5_ARUDO</name>
<evidence type="ECO:0000313" key="1">
    <source>
        <dbReference type="EMBL" id="JAD25363.1"/>
    </source>
</evidence>